<keyword evidence="3" id="KW-0456">Lyase</keyword>
<proteinExistence type="predicted"/>
<feature type="domain" description="Tryptophan synthase beta chain-like PALP" evidence="4">
    <location>
        <begin position="54"/>
        <end position="334"/>
    </location>
</feature>
<dbReference type="GO" id="GO:0006567">
    <property type="term" value="P:L-threonine catabolic process"/>
    <property type="evidence" value="ECO:0007669"/>
    <property type="project" value="TreeGrafter"/>
</dbReference>
<dbReference type="GO" id="GO:0009097">
    <property type="term" value="P:isoleucine biosynthetic process"/>
    <property type="evidence" value="ECO:0007669"/>
    <property type="project" value="TreeGrafter"/>
</dbReference>
<dbReference type="Proteomes" id="UP000199495">
    <property type="component" value="Unassembled WGS sequence"/>
</dbReference>
<evidence type="ECO:0000256" key="2">
    <source>
        <dbReference type="ARBA" id="ARBA00022898"/>
    </source>
</evidence>
<evidence type="ECO:0000259" key="4">
    <source>
        <dbReference type="Pfam" id="PF00291"/>
    </source>
</evidence>
<keyword evidence="6" id="KW-1185">Reference proteome</keyword>
<evidence type="ECO:0000256" key="1">
    <source>
        <dbReference type="ARBA" id="ARBA00001933"/>
    </source>
</evidence>
<dbReference type="RefSeq" id="WP_090594531.1">
    <property type="nucleotide sequence ID" value="NZ_FNCS01000003.1"/>
</dbReference>
<sequence>MPAADSFTLKTARTSATFGYGPAGAIVEIADPLPESYWAHPANAWSQLMASRIPGLENIWLKYEGSHLSGSFKDRIMAASLGELLARQPDCPGIVVPSSGNAAISAAALCARRGLPMVAIVPTTVPIERLRPVTSRGAILIRAGEGPSQSYALADRLSEALGFFKLYSTFASPWAEWGCRAIGRELAGQMTQPIARILAPVSAGPVLIGTANGLAEAGLPLPQLVAVQAAGCAPIARAFALGHDDVAPWDDSVETKAAAIADRLAGYPQDGTRVLNAVRASNGSAEAVTDLELASARAALLKYDGLDAEFSACAAIALLMREPHLATPGTVAIITASGFKHTYAGDAPTPSPDLAILDTLKTILATLAPEASIGA</sequence>
<dbReference type="GO" id="GO:0006565">
    <property type="term" value="P:L-serine catabolic process"/>
    <property type="evidence" value="ECO:0007669"/>
    <property type="project" value="TreeGrafter"/>
</dbReference>
<dbReference type="OrthoDB" id="9778118at2"/>
<dbReference type="InterPro" id="IPR050147">
    <property type="entry name" value="Ser/Thr_Dehydratase"/>
</dbReference>
<dbReference type="Gene3D" id="3.40.50.1100">
    <property type="match status" value="2"/>
</dbReference>
<keyword evidence="2" id="KW-0663">Pyridoxal phosphate</keyword>
<dbReference type="EMBL" id="FNCS01000003">
    <property type="protein sequence ID" value="SDG52231.1"/>
    <property type="molecule type" value="Genomic_DNA"/>
</dbReference>
<dbReference type="Pfam" id="PF00291">
    <property type="entry name" value="PALP"/>
    <property type="match status" value="1"/>
</dbReference>
<evidence type="ECO:0000256" key="3">
    <source>
        <dbReference type="ARBA" id="ARBA00023239"/>
    </source>
</evidence>
<accession>A0A1G7UY81</accession>
<evidence type="ECO:0000313" key="5">
    <source>
        <dbReference type="EMBL" id="SDG52231.1"/>
    </source>
</evidence>
<name>A0A1G7UY81_9HYPH</name>
<protein>
    <submittedName>
        <fullName evidence="5">Threonine synthase</fullName>
    </submittedName>
</protein>
<dbReference type="STRING" id="440168.SAMN04487974_103341"/>
<organism evidence="5 6">
    <name type="scientific">Pelagibacterium luteolum</name>
    <dbReference type="NCBI Taxonomy" id="440168"/>
    <lineage>
        <taxon>Bacteria</taxon>
        <taxon>Pseudomonadati</taxon>
        <taxon>Pseudomonadota</taxon>
        <taxon>Alphaproteobacteria</taxon>
        <taxon>Hyphomicrobiales</taxon>
        <taxon>Devosiaceae</taxon>
        <taxon>Pelagibacterium</taxon>
    </lineage>
</organism>
<dbReference type="SUPFAM" id="SSF53686">
    <property type="entry name" value="Tryptophan synthase beta subunit-like PLP-dependent enzymes"/>
    <property type="match status" value="1"/>
</dbReference>
<dbReference type="InterPro" id="IPR036052">
    <property type="entry name" value="TrpB-like_PALP_sf"/>
</dbReference>
<dbReference type="InterPro" id="IPR001926">
    <property type="entry name" value="TrpB-like_PALP"/>
</dbReference>
<gene>
    <name evidence="5" type="ORF">SAMN04487974_103341</name>
</gene>
<dbReference type="PANTHER" id="PTHR48078:SF6">
    <property type="entry name" value="L-THREONINE DEHYDRATASE CATABOLIC TDCB"/>
    <property type="match status" value="1"/>
</dbReference>
<dbReference type="AlphaFoldDB" id="A0A1G7UY81"/>
<evidence type="ECO:0000313" key="6">
    <source>
        <dbReference type="Proteomes" id="UP000199495"/>
    </source>
</evidence>
<dbReference type="GO" id="GO:0003941">
    <property type="term" value="F:L-serine ammonia-lyase activity"/>
    <property type="evidence" value="ECO:0007669"/>
    <property type="project" value="TreeGrafter"/>
</dbReference>
<comment type="cofactor">
    <cofactor evidence="1">
        <name>pyridoxal 5'-phosphate</name>
        <dbReference type="ChEBI" id="CHEBI:597326"/>
    </cofactor>
</comment>
<dbReference type="PANTHER" id="PTHR48078">
    <property type="entry name" value="THREONINE DEHYDRATASE, MITOCHONDRIAL-RELATED"/>
    <property type="match status" value="1"/>
</dbReference>
<reference evidence="5 6" key="1">
    <citation type="submission" date="2016-10" db="EMBL/GenBank/DDBJ databases">
        <authorList>
            <person name="de Groot N.N."/>
        </authorList>
    </citation>
    <scope>NUCLEOTIDE SEQUENCE [LARGE SCALE GENOMIC DNA]</scope>
    <source>
        <strain evidence="5 6">CGMCC 1.10267</strain>
    </source>
</reference>
<dbReference type="GO" id="GO:0004794">
    <property type="term" value="F:threonine deaminase activity"/>
    <property type="evidence" value="ECO:0007669"/>
    <property type="project" value="TreeGrafter"/>
</dbReference>